<gene>
    <name evidence="2" type="ORF">DET45_11023</name>
</gene>
<comment type="caution">
    <text evidence="2">The sequence shown here is derived from an EMBL/GenBank/DDBJ whole genome shotgun (WGS) entry which is preliminary data.</text>
</comment>
<reference evidence="2 3" key="1">
    <citation type="submission" date="2018-05" db="EMBL/GenBank/DDBJ databases">
        <title>Freshwater and sediment microbial communities from various areas in North America, analyzing microbe dynamics in response to fracking.</title>
        <authorList>
            <person name="Lamendella R."/>
        </authorList>
    </citation>
    <scope>NUCLEOTIDE SEQUENCE [LARGE SCALE GENOMIC DNA]</scope>
    <source>
        <strain evidence="2 3">125B1</strain>
    </source>
</reference>
<feature type="transmembrane region" description="Helical" evidence="1">
    <location>
        <begin position="6"/>
        <end position="30"/>
    </location>
</feature>
<proteinExistence type="predicted"/>
<organism evidence="2 3">
    <name type="scientific">Pseudidiomarina maritima</name>
    <dbReference type="NCBI Taxonomy" id="519453"/>
    <lineage>
        <taxon>Bacteria</taxon>
        <taxon>Pseudomonadati</taxon>
        <taxon>Pseudomonadota</taxon>
        <taxon>Gammaproteobacteria</taxon>
        <taxon>Alteromonadales</taxon>
        <taxon>Idiomarinaceae</taxon>
        <taxon>Pseudidiomarina</taxon>
    </lineage>
</organism>
<keyword evidence="1" id="KW-0812">Transmembrane</keyword>
<evidence type="ECO:0000313" key="3">
    <source>
        <dbReference type="Proteomes" id="UP000246964"/>
    </source>
</evidence>
<protein>
    <submittedName>
        <fullName evidence="2">Uncharacterized protein</fullName>
    </submittedName>
</protein>
<name>A0A317Q5Y5_9GAMM</name>
<keyword evidence="1" id="KW-0472">Membrane</keyword>
<keyword evidence="1" id="KW-1133">Transmembrane helix</keyword>
<dbReference type="EMBL" id="QGTT01000010">
    <property type="protein sequence ID" value="PWW11838.1"/>
    <property type="molecule type" value="Genomic_DNA"/>
</dbReference>
<evidence type="ECO:0000313" key="2">
    <source>
        <dbReference type="EMBL" id="PWW11838.1"/>
    </source>
</evidence>
<dbReference type="Proteomes" id="UP000246964">
    <property type="component" value="Unassembled WGS sequence"/>
</dbReference>
<keyword evidence="3" id="KW-1185">Reference proteome</keyword>
<evidence type="ECO:0000256" key="1">
    <source>
        <dbReference type="SAM" id="Phobius"/>
    </source>
</evidence>
<accession>A0A317Q5Y5</accession>
<dbReference type="AlphaFoldDB" id="A0A317Q5Y5"/>
<sequence length="36" mass="3487">MQQSILVMLMIAPVVGTVVAGAVVTASAAVSAGKSE</sequence>